<name>A0A225UU12_9STRA</name>
<dbReference type="OrthoDB" id="146759at2759"/>
<protein>
    <submittedName>
        <fullName evidence="1">Uncharacterized protein</fullName>
    </submittedName>
</protein>
<evidence type="ECO:0000313" key="1">
    <source>
        <dbReference type="EMBL" id="OWY95689.1"/>
    </source>
</evidence>
<comment type="caution">
    <text evidence="1">The sequence shown here is derived from an EMBL/GenBank/DDBJ whole genome shotgun (WGS) entry which is preliminary data.</text>
</comment>
<reference evidence="2" key="1">
    <citation type="submission" date="2017-03" db="EMBL/GenBank/DDBJ databases">
        <title>Phytopthora megakarya and P. palmivora, two closely related causual agents of cacao black pod achieved similar genome size and gene model numbers by different mechanisms.</title>
        <authorList>
            <person name="Ali S."/>
            <person name="Shao J."/>
            <person name="Larry D.J."/>
            <person name="Kronmiller B."/>
            <person name="Shen D."/>
            <person name="Strem M.D."/>
            <person name="Melnick R.L."/>
            <person name="Guiltinan M.J."/>
            <person name="Tyler B.M."/>
            <person name="Meinhardt L.W."/>
            <person name="Bailey B.A."/>
        </authorList>
    </citation>
    <scope>NUCLEOTIDE SEQUENCE [LARGE SCALE GENOMIC DNA]</scope>
    <source>
        <strain evidence="2">zdho120</strain>
    </source>
</reference>
<organism evidence="1 2">
    <name type="scientific">Phytophthora megakarya</name>
    <dbReference type="NCBI Taxonomy" id="4795"/>
    <lineage>
        <taxon>Eukaryota</taxon>
        <taxon>Sar</taxon>
        <taxon>Stramenopiles</taxon>
        <taxon>Oomycota</taxon>
        <taxon>Peronosporomycetes</taxon>
        <taxon>Peronosporales</taxon>
        <taxon>Peronosporaceae</taxon>
        <taxon>Phytophthora</taxon>
    </lineage>
</organism>
<dbReference type="STRING" id="4795.A0A225UU12"/>
<proteinExistence type="predicted"/>
<dbReference type="AlphaFoldDB" id="A0A225UU12"/>
<dbReference type="EMBL" id="NBNE01012611">
    <property type="protein sequence ID" value="OWY95689.1"/>
    <property type="molecule type" value="Genomic_DNA"/>
</dbReference>
<dbReference type="Proteomes" id="UP000198211">
    <property type="component" value="Unassembled WGS sequence"/>
</dbReference>
<sequence length="249" mass="26711">MSNSDESPRASDAGGTLYRSYAASDYSSDESTRELSPDDFFPNRCTVCATGFERPSIPPRPSVQVPAVGDPIPSVDALEQDVTALEQDAHVLRSRLELTTALNTGLAAHASVLHEGLDVLRDRAREGYNIGLDAVERLSREVETRHQTLREFRDEYGPNIFSSDNSRVFNSGCVASLVSEAATQTDIASVSSNLSTAATSQIDLSGDEVSRSIAGLSSLEASVTALRAQIGSLTRERDSALAASIRHHD</sequence>
<evidence type="ECO:0000313" key="2">
    <source>
        <dbReference type="Proteomes" id="UP000198211"/>
    </source>
</evidence>
<gene>
    <name evidence="1" type="ORF">PHMEG_00034242</name>
</gene>
<keyword evidence="2" id="KW-1185">Reference proteome</keyword>
<accession>A0A225UU12</accession>